<dbReference type="Proteomes" id="UP000053328">
    <property type="component" value="Unassembled WGS sequence"/>
</dbReference>
<sequence length="531" mass="61145">MPENECTSDRAQYRRPRRKAKQILDDSKLDPANEILDSAPEEWSISTSIPQYHSISPSVSHGDRPGRHDFVLGFEELGPQEALSIIVQDYVHLLFPLIPVVHLPSFQTDVVNNRADSDTVFRSLLLGICTLVVCQLPRRFLDYKNEQWFSTFSSPYDFALHSEKFINSYRLPDYFESASVEKCAIAYLLAMSFYHVGLSGRATLYWGEVSLFLSFLGADEPRSYSAVNLIEAQLRKKLFWLYVIGKVHQRLDRPDEGVENSNWAPLPDHMLFNSDDLAALMPLEVDDEYLFSDHIVPQPPDHVSLVAGFNCAVKVFLGFVDLPLEELGSPSRSRGVIDTLRKMYQRTIHLLDDVPPQLSGWRTGYVHGAESPNGHDPSNNLRHRQLESLRANIHVTSLWARSRIFERLHGLTSTSTTDDSEFYRIQHNLWSERQYSCERLLHVLYNIRQQNLEPNGRSLLFKIRQVAAPLLNCAFEDHTTISPRARIYIERFVELLAQLDKYSFHDTQIVVWRNLESQRRHPVQELVGDRA</sequence>
<evidence type="ECO:0000313" key="4">
    <source>
        <dbReference type="Proteomes" id="UP000053328"/>
    </source>
</evidence>
<feature type="region of interest" description="Disordered" evidence="2">
    <location>
        <begin position="1"/>
        <end position="24"/>
    </location>
</feature>
<evidence type="ECO:0000256" key="2">
    <source>
        <dbReference type="SAM" id="MobiDB-lite"/>
    </source>
</evidence>
<dbReference type="HOGENOM" id="CLU_018104_0_0_1"/>
<dbReference type="AlphaFoldDB" id="A0A0D2B5N7"/>
<gene>
    <name evidence="3" type="ORF">PV08_06766</name>
</gene>
<protein>
    <recommendedName>
        <fullName evidence="5">Transcription factor domain-containing protein</fullName>
    </recommendedName>
</protein>
<organism evidence="3 4">
    <name type="scientific">Exophiala spinifera</name>
    <dbReference type="NCBI Taxonomy" id="91928"/>
    <lineage>
        <taxon>Eukaryota</taxon>
        <taxon>Fungi</taxon>
        <taxon>Dikarya</taxon>
        <taxon>Ascomycota</taxon>
        <taxon>Pezizomycotina</taxon>
        <taxon>Eurotiomycetes</taxon>
        <taxon>Chaetothyriomycetidae</taxon>
        <taxon>Chaetothyriales</taxon>
        <taxon>Herpotrichiellaceae</taxon>
        <taxon>Exophiala</taxon>
    </lineage>
</organism>
<dbReference type="GO" id="GO:0003700">
    <property type="term" value="F:DNA-binding transcription factor activity"/>
    <property type="evidence" value="ECO:0007669"/>
    <property type="project" value="InterPro"/>
</dbReference>
<dbReference type="EMBL" id="KN847496">
    <property type="protein sequence ID" value="KIW13985.1"/>
    <property type="molecule type" value="Genomic_DNA"/>
</dbReference>
<dbReference type="RefSeq" id="XP_016234201.1">
    <property type="nucleotide sequence ID" value="XM_016381099.1"/>
</dbReference>
<reference evidence="3 4" key="1">
    <citation type="submission" date="2015-01" db="EMBL/GenBank/DDBJ databases">
        <title>The Genome Sequence of Exophiala spinifera CBS89968.</title>
        <authorList>
            <consortium name="The Broad Institute Genomics Platform"/>
            <person name="Cuomo C."/>
            <person name="de Hoog S."/>
            <person name="Gorbushina A."/>
            <person name="Stielow B."/>
            <person name="Teixiera M."/>
            <person name="Abouelleil A."/>
            <person name="Chapman S.B."/>
            <person name="Priest M."/>
            <person name="Young S.K."/>
            <person name="Wortman J."/>
            <person name="Nusbaum C."/>
            <person name="Birren B."/>
        </authorList>
    </citation>
    <scope>NUCLEOTIDE SEQUENCE [LARGE SCALE GENOMIC DNA]</scope>
    <source>
        <strain evidence="3 4">CBS 89968</strain>
    </source>
</reference>
<dbReference type="CDD" id="cd12148">
    <property type="entry name" value="fungal_TF_MHR"/>
    <property type="match status" value="1"/>
</dbReference>
<evidence type="ECO:0000313" key="3">
    <source>
        <dbReference type="EMBL" id="KIW13985.1"/>
    </source>
</evidence>
<dbReference type="PANTHER" id="PTHR46910:SF40">
    <property type="entry name" value="ZN(II)2CYS6 TRANSCRIPTION FACTOR (EUROFUNG)"/>
    <property type="match status" value="1"/>
</dbReference>
<dbReference type="GeneID" id="27333849"/>
<keyword evidence="1" id="KW-0539">Nucleus</keyword>
<dbReference type="InterPro" id="IPR050987">
    <property type="entry name" value="AtrR-like"/>
</dbReference>
<keyword evidence="4" id="KW-1185">Reference proteome</keyword>
<evidence type="ECO:0008006" key="5">
    <source>
        <dbReference type="Google" id="ProtNLM"/>
    </source>
</evidence>
<dbReference type="STRING" id="91928.A0A0D2B5N7"/>
<dbReference type="PANTHER" id="PTHR46910">
    <property type="entry name" value="TRANSCRIPTION FACTOR PDR1"/>
    <property type="match status" value="1"/>
</dbReference>
<proteinExistence type="predicted"/>
<dbReference type="OrthoDB" id="39175at2759"/>
<evidence type="ECO:0000256" key="1">
    <source>
        <dbReference type="ARBA" id="ARBA00023242"/>
    </source>
</evidence>
<accession>A0A0D2B5N7</accession>
<dbReference type="VEuPathDB" id="FungiDB:PV08_06766"/>
<name>A0A0D2B5N7_9EURO</name>